<organism evidence="11 12">
    <name type="scientific">Meloidogyne hapla</name>
    <name type="common">Root-knot nematode worm</name>
    <dbReference type="NCBI Taxonomy" id="6305"/>
    <lineage>
        <taxon>Eukaryota</taxon>
        <taxon>Metazoa</taxon>
        <taxon>Ecdysozoa</taxon>
        <taxon>Nematoda</taxon>
        <taxon>Chromadorea</taxon>
        <taxon>Rhabditida</taxon>
        <taxon>Tylenchina</taxon>
        <taxon>Tylenchomorpha</taxon>
        <taxon>Tylenchoidea</taxon>
        <taxon>Meloidogynidae</taxon>
        <taxon>Meloidogyninae</taxon>
        <taxon>Meloidogyne</taxon>
    </lineage>
</organism>
<dbReference type="EC" id="2.7.7.49" evidence="1"/>
<dbReference type="Pfam" id="PF00665">
    <property type="entry name" value="rve"/>
    <property type="match status" value="1"/>
</dbReference>
<dbReference type="Pfam" id="PF09668">
    <property type="entry name" value="Asp_protease"/>
    <property type="match status" value="1"/>
</dbReference>
<keyword evidence="4" id="KW-0540">Nuclease</keyword>
<dbReference type="SUPFAM" id="SSF56672">
    <property type="entry name" value="DNA/RNA polymerases"/>
    <property type="match status" value="1"/>
</dbReference>
<feature type="domain" description="Peptidase A2" evidence="8">
    <location>
        <begin position="186"/>
        <end position="270"/>
    </location>
</feature>
<dbReference type="GO" id="GO:0004519">
    <property type="term" value="F:endonuclease activity"/>
    <property type="evidence" value="ECO:0007669"/>
    <property type="project" value="UniProtKB-KW"/>
</dbReference>
<evidence type="ECO:0000259" key="10">
    <source>
        <dbReference type="PROSITE" id="PS50994"/>
    </source>
</evidence>
<dbReference type="InterPro" id="IPR043502">
    <property type="entry name" value="DNA/RNA_pol_sf"/>
</dbReference>
<evidence type="ECO:0000256" key="6">
    <source>
        <dbReference type="ARBA" id="ARBA00022801"/>
    </source>
</evidence>
<dbReference type="AlphaFoldDB" id="A0A1I8BFD6"/>
<evidence type="ECO:0000256" key="1">
    <source>
        <dbReference type="ARBA" id="ARBA00012493"/>
    </source>
</evidence>
<keyword evidence="2" id="KW-0808">Transferase</keyword>
<dbReference type="InterPro" id="IPR001584">
    <property type="entry name" value="Integrase_cat-core"/>
</dbReference>
<evidence type="ECO:0000259" key="9">
    <source>
        <dbReference type="PROSITE" id="PS50878"/>
    </source>
</evidence>
<dbReference type="CDD" id="cd00303">
    <property type="entry name" value="retropepsin_like"/>
    <property type="match status" value="1"/>
</dbReference>
<keyword evidence="6" id="KW-0378">Hydrolase</keyword>
<dbReference type="FunFam" id="3.30.70.270:FF:000026">
    <property type="entry name" value="Transposon Ty3-G Gag-Pol polyprotein"/>
    <property type="match status" value="1"/>
</dbReference>
<proteinExistence type="predicted"/>
<dbReference type="PANTHER" id="PTHR37984">
    <property type="entry name" value="PROTEIN CBG26694"/>
    <property type="match status" value="1"/>
</dbReference>
<dbReference type="Pfam" id="PF00078">
    <property type="entry name" value="RVT_1"/>
    <property type="match status" value="1"/>
</dbReference>
<dbReference type="Pfam" id="PF05585">
    <property type="entry name" value="DUF1758"/>
    <property type="match status" value="1"/>
</dbReference>
<dbReference type="InterPro" id="IPR000477">
    <property type="entry name" value="RT_dom"/>
</dbReference>
<keyword evidence="7" id="KW-0511">Multifunctional enzyme</keyword>
<dbReference type="PROSITE" id="PS50994">
    <property type="entry name" value="INTEGRASE"/>
    <property type="match status" value="1"/>
</dbReference>
<dbReference type="GO" id="GO:0015074">
    <property type="term" value="P:DNA integration"/>
    <property type="evidence" value="ECO:0007669"/>
    <property type="project" value="InterPro"/>
</dbReference>
<dbReference type="InterPro" id="IPR012337">
    <property type="entry name" value="RNaseH-like_sf"/>
</dbReference>
<dbReference type="InterPro" id="IPR050951">
    <property type="entry name" value="Retrovirus_Pol_polyprotein"/>
</dbReference>
<feature type="domain" description="Reverse transcriptase" evidence="9">
    <location>
        <begin position="388"/>
        <end position="565"/>
    </location>
</feature>
<dbReference type="FunFam" id="1.10.340.70:FF:000004">
    <property type="entry name" value="Retrovirus-related Pol polyprotein from transposon 297-like Protein"/>
    <property type="match status" value="1"/>
</dbReference>
<evidence type="ECO:0000256" key="7">
    <source>
        <dbReference type="ARBA" id="ARBA00023268"/>
    </source>
</evidence>
<dbReference type="OMA" id="ADITACE"/>
<dbReference type="CDD" id="cd01647">
    <property type="entry name" value="RT_LTR"/>
    <property type="match status" value="1"/>
</dbReference>
<dbReference type="Proteomes" id="UP000095281">
    <property type="component" value="Unplaced"/>
</dbReference>
<evidence type="ECO:0000256" key="5">
    <source>
        <dbReference type="ARBA" id="ARBA00022759"/>
    </source>
</evidence>
<evidence type="ECO:0000256" key="3">
    <source>
        <dbReference type="ARBA" id="ARBA00022695"/>
    </source>
</evidence>
<dbReference type="Gene3D" id="3.10.10.10">
    <property type="entry name" value="HIV Type 1 Reverse Transcriptase, subunit A, domain 1"/>
    <property type="match status" value="1"/>
</dbReference>
<dbReference type="InterPro" id="IPR021109">
    <property type="entry name" value="Peptidase_aspartic_dom_sf"/>
</dbReference>
<keyword evidence="3" id="KW-0548">Nucleotidyltransferase</keyword>
<evidence type="ECO:0000256" key="2">
    <source>
        <dbReference type="ARBA" id="ARBA00022679"/>
    </source>
</evidence>
<dbReference type="Gene3D" id="1.10.340.70">
    <property type="match status" value="1"/>
</dbReference>
<dbReference type="GO" id="GO:0003964">
    <property type="term" value="F:RNA-directed DNA polymerase activity"/>
    <property type="evidence" value="ECO:0007669"/>
    <property type="project" value="UniProtKB-EC"/>
</dbReference>
<dbReference type="GO" id="GO:0004190">
    <property type="term" value="F:aspartic-type endopeptidase activity"/>
    <property type="evidence" value="ECO:0007669"/>
    <property type="project" value="InterPro"/>
</dbReference>
<dbReference type="Pfam" id="PF17919">
    <property type="entry name" value="RT_RNaseH_2"/>
    <property type="match status" value="1"/>
</dbReference>
<dbReference type="Gene3D" id="3.30.70.270">
    <property type="match status" value="2"/>
</dbReference>
<dbReference type="GO" id="GO:0003676">
    <property type="term" value="F:nucleic acid binding"/>
    <property type="evidence" value="ECO:0007669"/>
    <property type="project" value="InterPro"/>
</dbReference>
<dbReference type="GO" id="GO:0006508">
    <property type="term" value="P:proteolysis"/>
    <property type="evidence" value="ECO:0007669"/>
    <property type="project" value="InterPro"/>
</dbReference>
<dbReference type="InterPro" id="IPR043128">
    <property type="entry name" value="Rev_trsase/Diguanyl_cyclase"/>
</dbReference>
<dbReference type="SUPFAM" id="SSF53098">
    <property type="entry name" value="Ribonuclease H-like"/>
    <property type="match status" value="1"/>
</dbReference>
<dbReference type="InterPro" id="IPR019103">
    <property type="entry name" value="Peptidase_aspartic_DDI1-type"/>
</dbReference>
<dbReference type="GO" id="GO:0042575">
    <property type="term" value="C:DNA polymerase complex"/>
    <property type="evidence" value="ECO:0007669"/>
    <property type="project" value="UniProtKB-ARBA"/>
</dbReference>
<sequence length="1052" mass="120319">MRKPEESFTLLKCVKVTIYNPQKPHLRKRVVVFLDPGSERSYITKNLGEVLELEPIGQAKFNISGLGGVKLGTYESQIVEFGVKGKNCDRVLKARTMDKVMSNLKFVKYRRSQLENWRVNKIKEKPETVTPEVLIGSDYYDAFNVIAIERLANGFFINDSIEIAVLENHICDKNMRILAEINGYKILCLIDTGAHVSLISKRKAKLCGIKSLYQPAFSGVFGIGNSLIPLVAQADIKLKLANCEVRTSIMMVDQEISKNNSYEVIIGRESLKAFPILLNLQNGELIPLKRLEVMSNEKNRQNLKRDQIRLAEKIVSKSELINPDEKDKFFLNLEKNITVFSRHDYDLGKCKIVAPPILTTSDLPIQARPYRTPAKYREELKIHIQKMLEAGVIEESLTPWANNLVLVAKGDGQLRPCVDFRPLNKITVTDPYPLPKMEEMIHKAAGKAWYSSLDLSSGFWQIPLDRESSYKCGIITEWGLYEMKRLPFGLKNAPSIFKRTMNKVLKGVKNVSLYIDDILVHTNGFEEHIEILEQVFSRLKENGLKLKGEKCKFFMRKCIYLGHEISNKGYKPAQSNCESIKRYPSPKNAKEVKRFIGMTSFFRKFIPNFATIAAPLNKLTRGRENFKWTETEDKAFQKLKKELQSSLCLRAPNYNQLFHLFCDASSVAYAGALMQTENGTDLHSIGYWSRMLNELESKLPATHNELAAIYYAITYFKPIIYGGKLIVYTDHRPLTFLFSKASTNVKLNRWLLALQEIEPNVVYLAGSANKVADALSRVPIPWAEAVPPPNEDIPYLMNISTELINRELLIKETQNDPILSEIYKAILSDWSGIEENENLKPYFKIRGRLFIKSNLIWKRPENQIVVPEILRVRILEMIHIAHFGVVRCKSRARKIVWWPKINEEIEIFINGCSICQRNKPSEPQKASENTWPDALFPFDRVHIDLAGPFRGLNFLLLVDAYSRYPFAFQMSNTNSSEIIVKLKEIFSMFGPPVCLVSDNGPQFISHEFETFLLSIGVNHIKSPPYHPASNGLCERFVRTFKMGLTKTSTDKE</sequence>
<name>A0A1I8BFD6_MELHA</name>
<reference evidence="12" key="1">
    <citation type="submission" date="2016-11" db="UniProtKB">
        <authorList>
            <consortium name="WormBaseParasite"/>
        </authorList>
    </citation>
    <scope>IDENTIFICATION</scope>
</reference>
<dbReference type="InterPro" id="IPR036397">
    <property type="entry name" value="RNaseH_sf"/>
</dbReference>
<dbReference type="Pfam" id="PF17921">
    <property type="entry name" value="Integrase_H2C2"/>
    <property type="match status" value="1"/>
</dbReference>
<dbReference type="PROSITE" id="PS50175">
    <property type="entry name" value="ASP_PROT_RETROV"/>
    <property type="match status" value="1"/>
</dbReference>
<accession>A0A1I8BFD6</accession>
<evidence type="ECO:0000313" key="11">
    <source>
        <dbReference type="Proteomes" id="UP000095281"/>
    </source>
</evidence>
<feature type="domain" description="Integrase catalytic" evidence="10">
    <location>
        <begin position="928"/>
        <end position="1052"/>
    </location>
</feature>
<dbReference type="Gene3D" id="3.30.420.10">
    <property type="entry name" value="Ribonuclease H-like superfamily/Ribonuclease H"/>
    <property type="match status" value="1"/>
</dbReference>
<dbReference type="CDD" id="cd09274">
    <property type="entry name" value="RNase_HI_RT_Ty3"/>
    <property type="match status" value="1"/>
</dbReference>
<protein>
    <recommendedName>
        <fullName evidence="1">RNA-directed DNA polymerase</fullName>
        <ecNumber evidence="1">2.7.7.49</ecNumber>
    </recommendedName>
</protein>
<dbReference type="InterPro" id="IPR008737">
    <property type="entry name" value="DUF1758"/>
</dbReference>
<dbReference type="InterPro" id="IPR041588">
    <property type="entry name" value="Integrase_H2C2"/>
</dbReference>
<dbReference type="InterPro" id="IPR041577">
    <property type="entry name" value="RT_RNaseH_2"/>
</dbReference>
<evidence type="ECO:0000259" key="8">
    <source>
        <dbReference type="PROSITE" id="PS50175"/>
    </source>
</evidence>
<keyword evidence="5" id="KW-0255">Endonuclease</keyword>
<dbReference type="WBParaSite" id="MhA1_Contig2069.frz3.gene3">
    <property type="protein sequence ID" value="MhA1_Contig2069.frz3.gene3"/>
    <property type="gene ID" value="MhA1_Contig2069.frz3.gene3"/>
</dbReference>
<evidence type="ECO:0000256" key="4">
    <source>
        <dbReference type="ARBA" id="ARBA00022722"/>
    </source>
</evidence>
<dbReference type="InterPro" id="IPR001995">
    <property type="entry name" value="Peptidase_A2_cat"/>
</dbReference>
<dbReference type="SUPFAM" id="SSF50630">
    <property type="entry name" value="Acid proteases"/>
    <property type="match status" value="1"/>
</dbReference>
<dbReference type="PANTHER" id="PTHR37984:SF5">
    <property type="entry name" value="PROTEIN NYNRIN-LIKE"/>
    <property type="match status" value="1"/>
</dbReference>
<dbReference type="Gene3D" id="2.40.70.10">
    <property type="entry name" value="Acid Proteases"/>
    <property type="match status" value="1"/>
</dbReference>
<keyword evidence="11" id="KW-1185">Reference proteome</keyword>
<evidence type="ECO:0000313" key="12">
    <source>
        <dbReference type="WBParaSite" id="MhA1_Contig2069.frz3.gene3"/>
    </source>
</evidence>
<dbReference type="PROSITE" id="PS50878">
    <property type="entry name" value="RT_POL"/>
    <property type="match status" value="1"/>
</dbReference>